<dbReference type="EMBL" id="CAJVCH010036481">
    <property type="protein sequence ID" value="CAG7716182.1"/>
    <property type="molecule type" value="Genomic_DNA"/>
</dbReference>
<proteinExistence type="predicted"/>
<evidence type="ECO:0000313" key="2">
    <source>
        <dbReference type="EMBL" id="CAG7716182.1"/>
    </source>
</evidence>
<protein>
    <submittedName>
        <fullName evidence="2">Uncharacterized protein</fullName>
    </submittedName>
</protein>
<sequence>MARRKLLKEKITRLKRLVDDDAINDWDIDEVTVFDDKITEVWGEFISLFEEILSTCPAAEEDLYQLQFYGLSTRFDELKVTVKRKIRQLQNLQSQMPDIRRNSREFRQNEVTVKLR</sequence>
<dbReference type="AlphaFoldDB" id="A0A8J2JCB7"/>
<dbReference type="Proteomes" id="UP000708208">
    <property type="component" value="Unassembled WGS sequence"/>
</dbReference>
<evidence type="ECO:0000313" key="3">
    <source>
        <dbReference type="Proteomes" id="UP000708208"/>
    </source>
</evidence>
<accession>A0A8J2JCB7</accession>
<comment type="caution">
    <text evidence="2">The sequence shown here is derived from an EMBL/GenBank/DDBJ whole genome shotgun (WGS) entry which is preliminary data.</text>
</comment>
<evidence type="ECO:0000256" key="1">
    <source>
        <dbReference type="SAM" id="Coils"/>
    </source>
</evidence>
<keyword evidence="3" id="KW-1185">Reference proteome</keyword>
<name>A0A8J2JCB7_9HEXA</name>
<gene>
    <name evidence="2" type="ORF">AFUS01_LOCUS5709</name>
</gene>
<organism evidence="2 3">
    <name type="scientific">Allacma fusca</name>
    <dbReference type="NCBI Taxonomy" id="39272"/>
    <lineage>
        <taxon>Eukaryota</taxon>
        <taxon>Metazoa</taxon>
        <taxon>Ecdysozoa</taxon>
        <taxon>Arthropoda</taxon>
        <taxon>Hexapoda</taxon>
        <taxon>Collembola</taxon>
        <taxon>Symphypleona</taxon>
        <taxon>Sminthuridae</taxon>
        <taxon>Allacma</taxon>
    </lineage>
</organism>
<keyword evidence="1" id="KW-0175">Coiled coil</keyword>
<reference evidence="2" key="1">
    <citation type="submission" date="2021-06" db="EMBL/GenBank/DDBJ databases">
        <authorList>
            <person name="Hodson N. C."/>
            <person name="Mongue J. A."/>
            <person name="Jaron S. K."/>
        </authorList>
    </citation>
    <scope>NUCLEOTIDE SEQUENCE</scope>
</reference>
<feature type="coiled-coil region" evidence="1">
    <location>
        <begin position="75"/>
        <end position="109"/>
    </location>
</feature>